<dbReference type="RefSeq" id="WP_337695096.1">
    <property type="nucleotide sequence ID" value="NZ_JBBEGN010000004.1"/>
</dbReference>
<keyword evidence="2" id="KW-1185">Reference proteome</keyword>
<evidence type="ECO:0000313" key="1">
    <source>
        <dbReference type="EMBL" id="MEJ2868518.1"/>
    </source>
</evidence>
<dbReference type="EMBL" id="JBBEGN010000004">
    <property type="protein sequence ID" value="MEJ2868518.1"/>
    <property type="molecule type" value="Genomic_DNA"/>
</dbReference>
<gene>
    <name evidence="1" type="ORF">WCD74_12145</name>
</gene>
<proteinExistence type="predicted"/>
<comment type="caution">
    <text evidence="1">The sequence shown here is derived from an EMBL/GenBank/DDBJ whole genome shotgun (WGS) entry which is preliminary data.</text>
</comment>
<dbReference type="Pfam" id="PF00805">
    <property type="entry name" value="Pentapeptide"/>
    <property type="match status" value="1"/>
</dbReference>
<protein>
    <submittedName>
        <fullName evidence="1">Pentapeptide repeat-containing protein</fullName>
    </submittedName>
</protein>
<reference evidence="1 2" key="1">
    <citation type="submission" date="2024-03" db="EMBL/GenBank/DDBJ databases">
        <title>Actinomycetospora sp. OC33-EN08, a novel actinomycete isolated from wild orchid (Aerides multiflora).</title>
        <authorList>
            <person name="Suriyachadkun C."/>
        </authorList>
    </citation>
    <scope>NUCLEOTIDE SEQUENCE [LARGE SCALE GENOMIC DNA]</scope>
    <source>
        <strain evidence="1 2">OC33-EN08</strain>
    </source>
</reference>
<dbReference type="Proteomes" id="UP001385809">
    <property type="component" value="Unassembled WGS sequence"/>
</dbReference>
<organism evidence="1 2">
    <name type="scientific">Actinomycetospora aurantiaca</name>
    <dbReference type="NCBI Taxonomy" id="3129233"/>
    <lineage>
        <taxon>Bacteria</taxon>
        <taxon>Bacillati</taxon>
        <taxon>Actinomycetota</taxon>
        <taxon>Actinomycetes</taxon>
        <taxon>Pseudonocardiales</taxon>
        <taxon>Pseudonocardiaceae</taxon>
        <taxon>Actinomycetospora</taxon>
    </lineage>
</organism>
<evidence type="ECO:0000313" key="2">
    <source>
        <dbReference type="Proteomes" id="UP001385809"/>
    </source>
</evidence>
<name>A0ABU8MMI4_9PSEU</name>
<accession>A0ABU8MMI4</accession>
<dbReference type="SUPFAM" id="SSF141571">
    <property type="entry name" value="Pentapeptide repeat-like"/>
    <property type="match status" value="1"/>
</dbReference>
<dbReference type="InterPro" id="IPR001646">
    <property type="entry name" value="5peptide_repeat"/>
</dbReference>
<sequence length="248" mass="26188">MELEADCGRCSGLCCVAPAFARSADFAISKPARTPCPNLAVPAPGEPAPCTIHATLPERGFPGCVTFDCFGAGQRVTAWADWREAPDEAFAAFDVLRALHEVLWYLAEPVPVLADERSALSGRVAALGPEADVGAVRAEAGELLGRVSDEVLGPDARSMARADLVGKDLRARRMRDVSLRGALLMGADLRGVDLGRADLLGTDLRGADLRGAALDDVLFLTNPQVTSARGDAATRLPARVHRPAHWGS</sequence>
<dbReference type="Gene3D" id="2.160.20.80">
    <property type="entry name" value="E3 ubiquitin-protein ligase SopA"/>
    <property type="match status" value="1"/>
</dbReference>